<dbReference type="PANTHER" id="PTHR22849:SF142">
    <property type="entry name" value="U-BOX DOMAIN-CONTAINING PROTEIN 31"/>
    <property type="match status" value="1"/>
</dbReference>
<evidence type="ECO:0000313" key="7">
    <source>
        <dbReference type="EMBL" id="KAK9097150.1"/>
    </source>
</evidence>
<dbReference type="SUPFAM" id="SSF48371">
    <property type="entry name" value="ARM repeat"/>
    <property type="match status" value="1"/>
</dbReference>
<comment type="function">
    <text evidence="5">Functions as an E3 ubiquitin ligase.</text>
</comment>
<keyword evidence="4 5" id="KW-0833">Ubl conjugation pathway</keyword>
<dbReference type="InterPro" id="IPR016024">
    <property type="entry name" value="ARM-type_fold"/>
</dbReference>
<protein>
    <recommendedName>
        <fullName evidence="5 6">U-box domain-containing protein</fullName>
        <ecNumber evidence="5">2.3.2.27</ecNumber>
    </recommendedName>
    <alternativeName>
        <fullName evidence="5">RING-type E3 ubiquitin transferase PUB</fullName>
    </alternativeName>
</protein>
<evidence type="ECO:0000256" key="1">
    <source>
        <dbReference type="ARBA" id="ARBA00000900"/>
    </source>
</evidence>
<dbReference type="InterPro" id="IPR011989">
    <property type="entry name" value="ARM-like"/>
</dbReference>
<dbReference type="GO" id="GO:0016567">
    <property type="term" value="P:protein ubiquitination"/>
    <property type="evidence" value="ECO:0007669"/>
    <property type="project" value="UniProtKB-UniRule"/>
</dbReference>
<dbReference type="GO" id="GO:0061630">
    <property type="term" value="F:ubiquitin protein ligase activity"/>
    <property type="evidence" value="ECO:0007669"/>
    <property type="project" value="UniProtKB-UniRule"/>
</dbReference>
<dbReference type="PANTHER" id="PTHR22849">
    <property type="entry name" value="WDSAM1 PROTEIN"/>
    <property type="match status" value="1"/>
</dbReference>
<reference evidence="7 8" key="1">
    <citation type="submission" date="2024-01" db="EMBL/GenBank/DDBJ databases">
        <title>Genome assemblies of Stephania.</title>
        <authorList>
            <person name="Yang L."/>
        </authorList>
    </citation>
    <scope>NUCLEOTIDE SEQUENCE [LARGE SCALE GENOMIC DNA]</scope>
    <source>
        <strain evidence="7">QJT</strain>
        <tissue evidence="7">Leaf</tissue>
    </source>
</reference>
<comment type="caution">
    <text evidence="7">The sequence shown here is derived from an EMBL/GenBank/DDBJ whole genome shotgun (WGS) entry which is preliminary data.</text>
</comment>
<gene>
    <name evidence="7" type="ORF">Sjap_022647</name>
</gene>
<dbReference type="InterPro" id="IPR045210">
    <property type="entry name" value="RING-Ubox_PUB"/>
</dbReference>
<dbReference type="InterPro" id="IPR013083">
    <property type="entry name" value="Znf_RING/FYVE/PHD"/>
</dbReference>
<dbReference type="SUPFAM" id="SSF57850">
    <property type="entry name" value="RING/U-box"/>
    <property type="match status" value="1"/>
</dbReference>
<evidence type="ECO:0000313" key="8">
    <source>
        <dbReference type="Proteomes" id="UP001417504"/>
    </source>
</evidence>
<dbReference type="SMART" id="SM00504">
    <property type="entry name" value="Ubox"/>
    <property type="match status" value="1"/>
</dbReference>
<name>A0AAP0EP95_9MAGN</name>
<evidence type="ECO:0000256" key="2">
    <source>
        <dbReference type="ARBA" id="ARBA00004906"/>
    </source>
</evidence>
<comment type="pathway">
    <text evidence="2 5">Protein modification; protein ubiquitination.</text>
</comment>
<dbReference type="Gene3D" id="1.25.10.10">
    <property type="entry name" value="Leucine-rich Repeat Variant"/>
    <property type="match status" value="1"/>
</dbReference>
<dbReference type="InterPro" id="IPR045185">
    <property type="entry name" value="PUB22/23/24-like"/>
</dbReference>
<dbReference type="EMBL" id="JBBNAE010000009">
    <property type="protein sequence ID" value="KAK9097150.1"/>
    <property type="molecule type" value="Genomic_DNA"/>
</dbReference>
<dbReference type="PROSITE" id="PS51698">
    <property type="entry name" value="U_BOX"/>
    <property type="match status" value="1"/>
</dbReference>
<keyword evidence="8" id="KW-1185">Reference proteome</keyword>
<dbReference type="InterPro" id="IPR000225">
    <property type="entry name" value="Armadillo"/>
</dbReference>
<dbReference type="InterPro" id="IPR003613">
    <property type="entry name" value="Ubox_domain"/>
</dbReference>
<dbReference type="SMART" id="SM00185">
    <property type="entry name" value="ARM"/>
    <property type="match status" value="2"/>
</dbReference>
<evidence type="ECO:0000259" key="6">
    <source>
        <dbReference type="PROSITE" id="PS51698"/>
    </source>
</evidence>
<dbReference type="EC" id="2.3.2.27" evidence="5"/>
<organism evidence="7 8">
    <name type="scientific">Stephania japonica</name>
    <dbReference type="NCBI Taxonomy" id="461633"/>
    <lineage>
        <taxon>Eukaryota</taxon>
        <taxon>Viridiplantae</taxon>
        <taxon>Streptophyta</taxon>
        <taxon>Embryophyta</taxon>
        <taxon>Tracheophyta</taxon>
        <taxon>Spermatophyta</taxon>
        <taxon>Magnoliopsida</taxon>
        <taxon>Ranunculales</taxon>
        <taxon>Menispermaceae</taxon>
        <taxon>Menispermoideae</taxon>
        <taxon>Cissampelideae</taxon>
        <taxon>Stephania</taxon>
    </lineage>
</organism>
<dbReference type="Proteomes" id="UP001417504">
    <property type="component" value="Unassembled WGS sequence"/>
</dbReference>
<dbReference type="Pfam" id="PF25598">
    <property type="entry name" value="ARM_PUB"/>
    <property type="match status" value="1"/>
</dbReference>
<keyword evidence="3 5" id="KW-0808">Transferase</keyword>
<dbReference type="Pfam" id="PF04564">
    <property type="entry name" value="U-box"/>
    <property type="match status" value="1"/>
</dbReference>
<sequence>MPMFEVSSRKREGDVRFEVGGGGHVLDLDTAVKDGILGGTGGVGVGGGICVVGGGEKLDLQKMIEELDLVEVPSVFICPISLEPMQDPVTLCTGQTYERSNILKWFSLGHFTCPTTMQELWDDTVTPNKTLYHLIYTWFSQKYLLMKKRSEDVQGRASELLETLKKVKGQARVQALKELQKVVAAHASAKKTVVDEGGVSLISSLLGPFTSHAVGSEAIGILVNLTLDSAMKANLTEPAKISLMVDMLNEGSIDTKINCTKLIEMLIDESVFRSEFVPSLSLLVGLLRLVKDKRHPNGISAGLSLLKTMCSHKQVRNLVVSVGAVPQIVELLPNLNPDCLESALYILDVLSSLQEGKLALKDCPNTIPNVVRLLMRIRRVVLSMHCRFCGRFAN</sequence>
<dbReference type="Gene3D" id="3.30.40.10">
    <property type="entry name" value="Zinc/RING finger domain, C3HC4 (zinc finger)"/>
    <property type="match status" value="1"/>
</dbReference>
<evidence type="ECO:0000256" key="4">
    <source>
        <dbReference type="ARBA" id="ARBA00022786"/>
    </source>
</evidence>
<proteinExistence type="predicted"/>
<dbReference type="AlphaFoldDB" id="A0AAP0EP95"/>
<evidence type="ECO:0000256" key="3">
    <source>
        <dbReference type="ARBA" id="ARBA00022679"/>
    </source>
</evidence>
<comment type="catalytic activity">
    <reaction evidence="1 5">
        <text>S-ubiquitinyl-[E2 ubiquitin-conjugating enzyme]-L-cysteine + [acceptor protein]-L-lysine = [E2 ubiquitin-conjugating enzyme]-L-cysteine + N(6)-ubiquitinyl-[acceptor protein]-L-lysine.</text>
        <dbReference type="EC" id="2.3.2.27"/>
    </reaction>
</comment>
<feature type="domain" description="U-box" evidence="6">
    <location>
        <begin position="71"/>
        <end position="145"/>
    </location>
</feature>
<accession>A0AAP0EP95</accession>
<dbReference type="InterPro" id="IPR058678">
    <property type="entry name" value="ARM_PUB"/>
</dbReference>
<evidence type="ECO:0000256" key="5">
    <source>
        <dbReference type="RuleBase" id="RU369093"/>
    </source>
</evidence>
<dbReference type="CDD" id="cd16664">
    <property type="entry name" value="RING-Ubox_PUB"/>
    <property type="match status" value="1"/>
</dbReference>